<keyword evidence="1" id="KW-1133">Transmembrane helix</keyword>
<proteinExistence type="predicted"/>
<evidence type="ECO:0000313" key="2">
    <source>
        <dbReference type="EMBL" id="CAC5422528.1"/>
    </source>
</evidence>
<keyword evidence="1" id="KW-0812">Transmembrane</keyword>
<dbReference type="EMBL" id="CACVKT020009620">
    <property type="protein sequence ID" value="CAC5422528.1"/>
    <property type="molecule type" value="Genomic_DNA"/>
</dbReference>
<dbReference type="InterPro" id="IPR043502">
    <property type="entry name" value="DNA/RNA_pol_sf"/>
</dbReference>
<reference evidence="2 3" key="1">
    <citation type="submission" date="2020-06" db="EMBL/GenBank/DDBJ databases">
        <authorList>
            <person name="Li R."/>
            <person name="Bekaert M."/>
        </authorList>
    </citation>
    <scope>NUCLEOTIDE SEQUENCE [LARGE SCALE GENOMIC DNA]</scope>
    <source>
        <strain evidence="3">wild</strain>
    </source>
</reference>
<accession>A0A6J8EPY2</accession>
<gene>
    <name evidence="2" type="ORF">MCOR_54573</name>
</gene>
<dbReference type="Proteomes" id="UP000507470">
    <property type="component" value="Unassembled WGS sequence"/>
</dbReference>
<dbReference type="SUPFAM" id="SSF56672">
    <property type="entry name" value="DNA/RNA polymerases"/>
    <property type="match status" value="1"/>
</dbReference>
<dbReference type="OrthoDB" id="420169at2759"/>
<keyword evidence="1" id="KW-0472">Membrane</keyword>
<protein>
    <submittedName>
        <fullName evidence="2">Uncharacterized protein</fullName>
    </submittedName>
</protein>
<evidence type="ECO:0000313" key="3">
    <source>
        <dbReference type="Proteomes" id="UP000507470"/>
    </source>
</evidence>
<keyword evidence="3" id="KW-1185">Reference proteome</keyword>
<name>A0A6J8EPY2_MYTCO</name>
<feature type="transmembrane region" description="Helical" evidence="1">
    <location>
        <begin position="188"/>
        <end position="214"/>
    </location>
</feature>
<evidence type="ECO:0000256" key="1">
    <source>
        <dbReference type="SAM" id="Phobius"/>
    </source>
</evidence>
<sequence length="283" mass="32241">MRTMAEYANENEKKAKQRPNLYYDRKSRDRKLEVGQKVLILLPTHTSKLIAILKGPFVVTDKVNPVDYKIRLKELLYEYEDIFSDVPKVTNIIEHRVVTKTDEPIYKRSYPLPYALRNKVKQEIDDMLDAGATFVRMMDKVLAGYEDFADSFIDDIGISHLSRTRFLLYGSFQNLQLRNSALGTTATGIGAIACIPLSSLAVINSLGMMGLTVLSKRIHKKRKKHKDTVQLIRTSKSKIEDAVSKALDDDDDISGLEFTGIVTCLDSYYTEKQLLRHSKENTN</sequence>
<organism evidence="2 3">
    <name type="scientific">Mytilus coruscus</name>
    <name type="common">Sea mussel</name>
    <dbReference type="NCBI Taxonomy" id="42192"/>
    <lineage>
        <taxon>Eukaryota</taxon>
        <taxon>Metazoa</taxon>
        <taxon>Spiralia</taxon>
        <taxon>Lophotrochozoa</taxon>
        <taxon>Mollusca</taxon>
        <taxon>Bivalvia</taxon>
        <taxon>Autobranchia</taxon>
        <taxon>Pteriomorphia</taxon>
        <taxon>Mytilida</taxon>
        <taxon>Mytiloidea</taxon>
        <taxon>Mytilidae</taxon>
        <taxon>Mytilinae</taxon>
        <taxon>Mytilus</taxon>
    </lineage>
</organism>
<dbReference type="AlphaFoldDB" id="A0A6J8EPY2"/>